<feature type="compositionally biased region" description="Polar residues" evidence="6">
    <location>
        <begin position="50"/>
        <end position="61"/>
    </location>
</feature>
<feature type="domain" description="HAT C-terminal dimerisation" evidence="7">
    <location>
        <begin position="740"/>
        <end position="795"/>
    </location>
</feature>
<protein>
    <recommendedName>
        <fullName evidence="7">HAT C-terminal dimerisation domain-containing protein</fullName>
    </recommendedName>
</protein>
<evidence type="ECO:0000259" key="7">
    <source>
        <dbReference type="Pfam" id="PF05699"/>
    </source>
</evidence>
<evidence type="ECO:0000313" key="8">
    <source>
        <dbReference type="EMBL" id="CAF1615393.1"/>
    </source>
</evidence>
<dbReference type="Pfam" id="PF05699">
    <property type="entry name" value="Dimer_Tnp_hAT"/>
    <property type="match status" value="1"/>
</dbReference>
<dbReference type="InterPro" id="IPR052035">
    <property type="entry name" value="ZnF_BED_domain_contain"/>
</dbReference>
<dbReference type="OrthoDB" id="1607513at2759"/>
<feature type="region of interest" description="Disordered" evidence="6">
    <location>
        <begin position="357"/>
        <end position="447"/>
    </location>
</feature>
<feature type="compositionally biased region" description="Acidic residues" evidence="6">
    <location>
        <begin position="435"/>
        <end position="446"/>
    </location>
</feature>
<evidence type="ECO:0000256" key="5">
    <source>
        <dbReference type="ARBA" id="ARBA00023242"/>
    </source>
</evidence>
<evidence type="ECO:0000256" key="1">
    <source>
        <dbReference type="ARBA" id="ARBA00004123"/>
    </source>
</evidence>
<dbReference type="GO" id="GO:0005634">
    <property type="term" value="C:nucleus"/>
    <property type="evidence" value="ECO:0007669"/>
    <property type="project" value="UniProtKB-SubCell"/>
</dbReference>
<gene>
    <name evidence="8" type="ORF">KQP761_LOCUS23940</name>
</gene>
<comment type="subcellular location">
    <subcellularLocation>
        <location evidence="1">Nucleus</location>
    </subcellularLocation>
</comment>
<dbReference type="InterPro" id="IPR012337">
    <property type="entry name" value="RNaseH-like_sf"/>
</dbReference>
<reference evidence="8" key="1">
    <citation type="submission" date="2021-02" db="EMBL/GenBank/DDBJ databases">
        <authorList>
            <person name="Nowell W R."/>
        </authorList>
    </citation>
    <scope>NUCLEOTIDE SEQUENCE</scope>
</reference>
<keyword evidence="5" id="KW-0539">Nucleus</keyword>
<dbReference type="PANTHER" id="PTHR46481:SF10">
    <property type="entry name" value="ZINC FINGER BED DOMAIN-CONTAINING PROTEIN 39"/>
    <property type="match status" value="1"/>
</dbReference>
<evidence type="ECO:0000256" key="4">
    <source>
        <dbReference type="ARBA" id="ARBA00022833"/>
    </source>
</evidence>
<proteinExistence type="predicted"/>
<dbReference type="AlphaFoldDB" id="A0A816BWR3"/>
<dbReference type="SUPFAM" id="SSF53098">
    <property type="entry name" value="Ribonuclease H-like"/>
    <property type="match status" value="1"/>
</dbReference>
<evidence type="ECO:0000256" key="3">
    <source>
        <dbReference type="ARBA" id="ARBA00022771"/>
    </source>
</evidence>
<dbReference type="PANTHER" id="PTHR46481">
    <property type="entry name" value="ZINC FINGER BED DOMAIN-CONTAINING PROTEIN 4"/>
    <property type="match status" value="1"/>
</dbReference>
<feature type="compositionally biased region" description="Polar residues" evidence="6">
    <location>
        <begin position="15"/>
        <end position="32"/>
    </location>
</feature>
<dbReference type="GO" id="GO:0046983">
    <property type="term" value="F:protein dimerization activity"/>
    <property type="evidence" value="ECO:0007669"/>
    <property type="project" value="InterPro"/>
</dbReference>
<feature type="compositionally biased region" description="Acidic residues" evidence="6">
    <location>
        <begin position="73"/>
        <end position="85"/>
    </location>
</feature>
<dbReference type="InterPro" id="IPR008906">
    <property type="entry name" value="HATC_C_dom"/>
</dbReference>
<dbReference type="Proteomes" id="UP000663834">
    <property type="component" value="Unassembled WGS sequence"/>
</dbReference>
<organism evidence="8 9">
    <name type="scientific">Rotaria magnacalcarata</name>
    <dbReference type="NCBI Taxonomy" id="392030"/>
    <lineage>
        <taxon>Eukaryota</taxon>
        <taxon>Metazoa</taxon>
        <taxon>Spiralia</taxon>
        <taxon>Gnathifera</taxon>
        <taxon>Rotifera</taxon>
        <taxon>Eurotatoria</taxon>
        <taxon>Bdelloidea</taxon>
        <taxon>Philodinida</taxon>
        <taxon>Philodinidae</taxon>
        <taxon>Rotaria</taxon>
    </lineage>
</organism>
<dbReference type="GO" id="GO:0008270">
    <property type="term" value="F:zinc ion binding"/>
    <property type="evidence" value="ECO:0007669"/>
    <property type="project" value="UniProtKB-KW"/>
</dbReference>
<feature type="compositionally biased region" description="Basic and acidic residues" evidence="6">
    <location>
        <begin position="86"/>
        <end position="104"/>
    </location>
</feature>
<keyword evidence="3" id="KW-0863">Zinc-finger</keyword>
<keyword evidence="2" id="KW-0479">Metal-binding</keyword>
<dbReference type="EMBL" id="CAJNOW010012860">
    <property type="protein sequence ID" value="CAF1615393.1"/>
    <property type="molecule type" value="Genomic_DNA"/>
</dbReference>
<evidence type="ECO:0000313" key="9">
    <source>
        <dbReference type="Proteomes" id="UP000663834"/>
    </source>
</evidence>
<feature type="compositionally biased region" description="Acidic residues" evidence="6">
    <location>
        <begin position="390"/>
        <end position="414"/>
    </location>
</feature>
<evidence type="ECO:0000256" key="2">
    <source>
        <dbReference type="ARBA" id="ARBA00022723"/>
    </source>
</evidence>
<feature type="region of interest" description="Disordered" evidence="6">
    <location>
        <begin position="1"/>
        <end position="112"/>
    </location>
</feature>
<accession>A0A816BWR3</accession>
<evidence type="ECO:0000256" key="6">
    <source>
        <dbReference type="SAM" id="MobiDB-lite"/>
    </source>
</evidence>
<comment type="caution">
    <text evidence="8">The sequence shown here is derived from an EMBL/GenBank/DDBJ whole genome shotgun (WGS) entry which is preliminary data.</text>
</comment>
<sequence length="815" mass="93529">MSSKNSKKNRDSDSTLSSHSPYNLRRNTSQAGGITKRKVSKKVDRDGNGRASSHQSNSSISRVPATHPLSSSSEDESTNTSDTDEMDHSNDEQEAEKARHETQKQKKKQSTVREHFEYLDDNTYMCQLCFKPIKTAYNNDCNLRSHLGRAHNMFEVMYESQKRQRVSKSSKIRPEKKREYHQAALNCIVTDGRPFGEFRRAGMAKFLDVVCPGYLGPSRKTIGRRLGIAYHQYREELRNKLVRVDWIALTVDIWTKNKISYICITGHAFNKGYEAIPIVLGFRRFSGPHKSKNIKEYILYELKQLKIEEKICAIVSDNGRDIKKAVEEIKPGQCISCVAHTLNLVVKNGLGLWNNKEKKKKQTPKTTTDMYQYNSESDDDAEFDTHNIDVPEDLEEDEVSSDEENSSENDEENDIAGASTENESDLENVDNNSTTDEEPLSDDDLDQSQNIQYSVHELIQRIRACVSNVRGIRAVNDYVIRKARSNDPPIKSNLVTDFEIRWNTTFIMIDRFVIYRSIIDDINSRPFKIAHITSTQQVKLGSKEFEFNNDEWNRINDLHTVLKPFLIATKIISAKNYPTLSTTYSVQYCLRHFLSESSENDSIWLKRFKVCLREKFQLYFAQKISQYQRNTCLVVAFLDPSEYHRLRQRPVELENALTLLKREMESEMQVTRTNPTTTTTTISSLNAMKLSSASVAHSNMDNLFSLCGIETSLATSPSVGNSLSIDEEIGYYISSINTNPEMKFSRFWTENEKKLPIMSAIVRRTNIIPATSVPCESMFSIAGYVRRKERCSLSSRAIKYSLVLKDRQKLELFDL</sequence>
<name>A0A816BWR3_9BILA</name>
<keyword evidence="4" id="KW-0862">Zinc</keyword>